<dbReference type="AlphaFoldDB" id="A0A2A8LVC3"/>
<organism evidence="2 3">
    <name type="scientific">Bacillus cereus</name>
    <dbReference type="NCBI Taxonomy" id="1396"/>
    <lineage>
        <taxon>Bacteria</taxon>
        <taxon>Bacillati</taxon>
        <taxon>Bacillota</taxon>
        <taxon>Bacilli</taxon>
        <taxon>Bacillales</taxon>
        <taxon>Bacillaceae</taxon>
        <taxon>Bacillus</taxon>
        <taxon>Bacillus cereus group</taxon>
    </lineage>
</organism>
<dbReference type="EMBL" id="NTZF01000002">
    <property type="protein sequence ID" value="PES99442.1"/>
    <property type="molecule type" value="Genomic_DNA"/>
</dbReference>
<name>A0A2A8LVC3_BACCE</name>
<proteinExistence type="predicted"/>
<dbReference type="InterPro" id="IPR021359">
    <property type="entry name" value="DUF2812"/>
</dbReference>
<dbReference type="RefSeq" id="WP_098266333.1">
    <property type="nucleotide sequence ID" value="NZ_JAVIVZ010000001.1"/>
</dbReference>
<evidence type="ECO:0000256" key="1">
    <source>
        <dbReference type="SAM" id="Phobius"/>
    </source>
</evidence>
<sequence>METKRVLKFFAAWSLEKEEAFLRKMHQQGWSLQKYNVMYTFKKTEPKDVIYKADFRLDYKDSKEKQKEYLDIYEMCGWKHVTSFTKWNYFCKEVEEKNELPDIYSEKETRVQKLTDLLQFFILMFAAVMPALYLCFIGISESSVPIIPIIFKGMTGVIGCMYLYIFINLSWKIKKLKNEIL</sequence>
<dbReference type="Pfam" id="PF11193">
    <property type="entry name" value="DUF2812"/>
    <property type="match status" value="1"/>
</dbReference>
<dbReference type="Proteomes" id="UP000220900">
    <property type="component" value="Unassembled WGS sequence"/>
</dbReference>
<keyword evidence="1" id="KW-0812">Transmembrane</keyword>
<feature type="transmembrane region" description="Helical" evidence="1">
    <location>
        <begin position="145"/>
        <end position="167"/>
    </location>
</feature>
<reference evidence="2 3" key="1">
    <citation type="submission" date="2017-09" db="EMBL/GenBank/DDBJ databases">
        <title>Large-scale bioinformatics analysis of Bacillus genomes uncovers conserved roles of natural products in bacterial physiology.</title>
        <authorList>
            <consortium name="Agbiome Team Llc"/>
            <person name="Bleich R.M."/>
            <person name="Grubbs K.J."/>
            <person name="Santa Maria K.C."/>
            <person name="Allen S.E."/>
            <person name="Farag S."/>
            <person name="Shank E.A."/>
            <person name="Bowers A."/>
        </authorList>
    </citation>
    <scope>NUCLEOTIDE SEQUENCE [LARGE SCALE GENOMIC DNA]</scope>
    <source>
        <strain evidence="2 3">AFS002368</strain>
    </source>
</reference>
<protein>
    <submittedName>
        <fullName evidence="2">Signal peptidase I</fullName>
    </submittedName>
</protein>
<gene>
    <name evidence="2" type="ORF">CN491_00885</name>
</gene>
<keyword evidence="1" id="KW-0472">Membrane</keyword>
<evidence type="ECO:0000313" key="3">
    <source>
        <dbReference type="Proteomes" id="UP000220900"/>
    </source>
</evidence>
<evidence type="ECO:0000313" key="2">
    <source>
        <dbReference type="EMBL" id="PES99442.1"/>
    </source>
</evidence>
<keyword evidence="1" id="KW-1133">Transmembrane helix</keyword>
<feature type="transmembrane region" description="Helical" evidence="1">
    <location>
        <begin position="117"/>
        <end position="139"/>
    </location>
</feature>
<accession>A0A2A8LVC3</accession>
<comment type="caution">
    <text evidence="2">The sequence shown here is derived from an EMBL/GenBank/DDBJ whole genome shotgun (WGS) entry which is preliminary data.</text>
</comment>